<evidence type="ECO:0000256" key="2">
    <source>
        <dbReference type="ARBA" id="ARBA00012513"/>
    </source>
</evidence>
<dbReference type="GO" id="GO:0005524">
    <property type="term" value="F:ATP binding"/>
    <property type="evidence" value="ECO:0007669"/>
    <property type="project" value="InterPro"/>
</dbReference>
<feature type="domain" description="Protein kinase" evidence="4">
    <location>
        <begin position="1"/>
        <end position="173"/>
    </location>
</feature>
<protein>
    <recommendedName>
        <fullName evidence="2">non-specific serine/threonine protein kinase</fullName>
        <ecNumber evidence="2">2.7.11.1</ecNumber>
    </recommendedName>
</protein>
<dbReference type="Proteomes" id="UP000006727">
    <property type="component" value="Chromosome 5"/>
</dbReference>
<keyword evidence="7" id="KW-1185">Reference proteome</keyword>
<keyword evidence="3" id="KW-0812">Transmembrane</keyword>
<dbReference type="AlphaFoldDB" id="A0A2K1KLG7"/>
<dbReference type="InterPro" id="IPR050235">
    <property type="entry name" value="CK1_Ser-Thr_kinase"/>
</dbReference>
<reference evidence="5 7" key="1">
    <citation type="journal article" date="2008" name="Science">
        <title>The Physcomitrella genome reveals evolutionary insights into the conquest of land by plants.</title>
        <authorList>
            <person name="Rensing S."/>
            <person name="Lang D."/>
            <person name="Zimmer A."/>
            <person name="Terry A."/>
            <person name="Salamov A."/>
            <person name="Shapiro H."/>
            <person name="Nishiyama T."/>
            <person name="Perroud P.-F."/>
            <person name="Lindquist E."/>
            <person name="Kamisugi Y."/>
            <person name="Tanahashi T."/>
            <person name="Sakakibara K."/>
            <person name="Fujita T."/>
            <person name="Oishi K."/>
            <person name="Shin-I T."/>
            <person name="Kuroki Y."/>
            <person name="Toyoda A."/>
            <person name="Suzuki Y."/>
            <person name="Hashimoto A."/>
            <person name="Yamaguchi K."/>
            <person name="Sugano A."/>
            <person name="Kohara Y."/>
            <person name="Fujiyama A."/>
            <person name="Anterola A."/>
            <person name="Aoki S."/>
            <person name="Ashton N."/>
            <person name="Barbazuk W.B."/>
            <person name="Barker E."/>
            <person name="Bennetzen J."/>
            <person name="Bezanilla M."/>
            <person name="Blankenship R."/>
            <person name="Cho S.H."/>
            <person name="Dutcher S."/>
            <person name="Estelle M."/>
            <person name="Fawcett J.A."/>
            <person name="Gundlach H."/>
            <person name="Hanada K."/>
            <person name="Heyl A."/>
            <person name="Hicks K.A."/>
            <person name="Hugh J."/>
            <person name="Lohr M."/>
            <person name="Mayer K."/>
            <person name="Melkozernov A."/>
            <person name="Murata T."/>
            <person name="Nelson D."/>
            <person name="Pils B."/>
            <person name="Prigge M."/>
            <person name="Reiss B."/>
            <person name="Renner T."/>
            <person name="Rombauts S."/>
            <person name="Rushton P."/>
            <person name="Sanderfoot A."/>
            <person name="Schween G."/>
            <person name="Shiu S.-H."/>
            <person name="Stueber K."/>
            <person name="Theodoulou F.L."/>
            <person name="Tu H."/>
            <person name="Van de Peer Y."/>
            <person name="Verrier P.J."/>
            <person name="Waters E."/>
            <person name="Wood A."/>
            <person name="Yang L."/>
            <person name="Cove D."/>
            <person name="Cuming A."/>
            <person name="Hasebe M."/>
            <person name="Lucas S."/>
            <person name="Mishler D.B."/>
            <person name="Reski R."/>
            <person name="Grigoriev I."/>
            <person name="Quatrano R.S."/>
            <person name="Boore J.L."/>
        </authorList>
    </citation>
    <scope>NUCLEOTIDE SEQUENCE [LARGE SCALE GENOMIC DNA]</scope>
    <source>
        <strain evidence="6 7">cv. Gransden 2004</strain>
    </source>
</reference>
<evidence type="ECO:0000256" key="3">
    <source>
        <dbReference type="SAM" id="Phobius"/>
    </source>
</evidence>
<dbReference type="PROSITE" id="PS00108">
    <property type="entry name" value="PROTEIN_KINASE_ST"/>
    <property type="match status" value="1"/>
</dbReference>
<keyword evidence="3" id="KW-1133">Transmembrane helix</keyword>
<comment type="similarity">
    <text evidence="1">Belongs to the protein kinase superfamily. CK1 Ser/Thr protein kinase family. Casein kinase I subfamily.</text>
</comment>
<dbReference type="EMBL" id="ABEU02000005">
    <property type="protein sequence ID" value="PNR54620.1"/>
    <property type="molecule type" value="Genomic_DNA"/>
</dbReference>
<evidence type="ECO:0000313" key="5">
    <source>
        <dbReference type="EMBL" id="PNR54620.1"/>
    </source>
</evidence>
<dbReference type="EC" id="2.7.11.1" evidence="2"/>
<sequence length="173" mass="19612">MVLLASGRFTTLLVAAMVLIAYIAKVDKATTTSWYAHGDVKPENFLLGQPNTPEEKKLFHVHLGLATRWRDGTTGQHVEYDQRPDVFRGTVRYASVHTHMGRTGSRKDDLGSLAYTLIFLMRGSLPWQGYQGDNKGFLVWKKKMATSPEILCCFCSVPFLNRHFGDGRKYEVR</sequence>
<dbReference type="Gene3D" id="1.10.510.10">
    <property type="entry name" value="Transferase(Phosphotransferase) domain 1"/>
    <property type="match status" value="1"/>
</dbReference>
<dbReference type="PROSITE" id="PS50011">
    <property type="entry name" value="PROTEIN_KINASE_DOM"/>
    <property type="match status" value="1"/>
</dbReference>
<dbReference type="SUPFAM" id="SSF56112">
    <property type="entry name" value="Protein kinase-like (PK-like)"/>
    <property type="match status" value="1"/>
</dbReference>
<gene>
    <name evidence="5" type="ORF">PHYPA_008297</name>
</gene>
<proteinExistence type="inferred from homology"/>
<reference evidence="6" key="3">
    <citation type="submission" date="2020-12" db="UniProtKB">
        <authorList>
            <consortium name="EnsemblPlants"/>
        </authorList>
    </citation>
    <scope>IDENTIFICATION</scope>
</reference>
<name>A0A2K1KLG7_PHYPA</name>
<dbReference type="GO" id="GO:0004674">
    <property type="term" value="F:protein serine/threonine kinase activity"/>
    <property type="evidence" value="ECO:0007669"/>
    <property type="project" value="UniProtKB-EC"/>
</dbReference>
<evidence type="ECO:0000313" key="7">
    <source>
        <dbReference type="Proteomes" id="UP000006727"/>
    </source>
</evidence>
<dbReference type="PANTHER" id="PTHR11909">
    <property type="entry name" value="CASEIN KINASE-RELATED"/>
    <property type="match status" value="1"/>
</dbReference>
<dbReference type="EnsemblPlants" id="Pp3c5_29200V3.1">
    <property type="protein sequence ID" value="Pp3c5_29200V3.1"/>
    <property type="gene ID" value="Pp3c5_29200"/>
</dbReference>
<dbReference type="InterPro" id="IPR000719">
    <property type="entry name" value="Prot_kinase_dom"/>
</dbReference>
<evidence type="ECO:0000313" key="6">
    <source>
        <dbReference type="EnsemblPlants" id="Pp3c5_29200V3.1"/>
    </source>
</evidence>
<dbReference type="STRING" id="3218.A0A2K1KLG7"/>
<dbReference type="InterPro" id="IPR008271">
    <property type="entry name" value="Ser/Thr_kinase_AS"/>
</dbReference>
<evidence type="ECO:0000256" key="1">
    <source>
        <dbReference type="ARBA" id="ARBA00005926"/>
    </source>
</evidence>
<keyword evidence="3" id="KW-0472">Membrane</keyword>
<accession>A0A2K1KLG7</accession>
<reference evidence="5 7" key="2">
    <citation type="journal article" date="2018" name="Plant J.">
        <title>The Physcomitrella patens chromosome-scale assembly reveals moss genome structure and evolution.</title>
        <authorList>
            <person name="Lang D."/>
            <person name="Ullrich K.K."/>
            <person name="Murat F."/>
            <person name="Fuchs J."/>
            <person name="Jenkins J."/>
            <person name="Haas F.B."/>
            <person name="Piednoel M."/>
            <person name="Gundlach H."/>
            <person name="Van Bel M."/>
            <person name="Meyberg R."/>
            <person name="Vives C."/>
            <person name="Morata J."/>
            <person name="Symeonidi A."/>
            <person name="Hiss M."/>
            <person name="Muchero W."/>
            <person name="Kamisugi Y."/>
            <person name="Saleh O."/>
            <person name="Blanc G."/>
            <person name="Decker E.L."/>
            <person name="van Gessel N."/>
            <person name="Grimwood J."/>
            <person name="Hayes R.D."/>
            <person name="Graham S.W."/>
            <person name="Gunter L.E."/>
            <person name="McDaniel S.F."/>
            <person name="Hoernstein S.N.W."/>
            <person name="Larsson A."/>
            <person name="Li F.W."/>
            <person name="Perroud P.F."/>
            <person name="Phillips J."/>
            <person name="Ranjan P."/>
            <person name="Rokshar D.S."/>
            <person name="Rothfels C.J."/>
            <person name="Schneider L."/>
            <person name="Shu S."/>
            <person name="Stevenson D.W."/>
            <person name="Thummler F."/>
            <person name="Tillich M."/>
            <person name="Villarreal Aguilar J.C."/>
            <person name="Widiez T."/>
            <person name="Wong G.K."/>
            <person name="Wymore A."/>
            <person name="Zhang Y."/>
            <person name="Zimmer A.D."/>
            <person name="Quatrano R.S."/>
            <person name="Mayer K.F.X."/>
            <person name="Goodstein D."/>
            <person name="Casacuberta J.M."/>
            <person name="Vandepoele K."/>
            <person name="Reski R."/>
            <person name="Cuming A.C."/>
            <person name="Tuskan G.A."/>
            <person name="Maumus F."/>
            <person name="Salse J."/>
            <person name="Schmutz J."/>
            <person name="Rensing S.A."/>
        </authorList>
    </citation>
    <scope>NUCLEOTIDE SEQUENCE [LARGE SCALE GENOMIC DNA]</scope>
    <source>
        <strain evidence="6 7">cv. Gransden 2004</strain>
    </source>
</reference>
<evidence type="ECO:0000259" key="4">
    <source>
        <dbReference type="PROSITE" id="PS50011"/>
    </source>
</evidence>
<feature type="transmembrane region" description="Helical" evidence="3">
    <location>
        <begin position="6"/>
        <end position="24"/>
    </location>
</feature>
<organism evidence="5">
    <name type="scientific">Physcomitrium patens</name>
    <name type="common">Spreading-leaved earth moss</name>
    <name type="synonym">Physcomitrella patens</name>
    <dbReference type="NCBI Taxonomy" id="3218"/>
    <lineage>
        <taxon>Eukaryota</taxon>
        <taxon>Viridiplantae</taxon>
        <taxon>Streptophyta</taxon>
        <taxon>Embryophyta</taxon>
        <taxon>Bryophyta</taxon>
        <taxon>Bryophytina</taxon>
        <taxon>Bryopsida</taxon>
        <taxon>Funariidae</taxon>
        <taxon>Funariales</taxon>
        <taxon>Funariaceae</taxon>
        <taxon>Physcomitrium</taxon>
    </lineage>
</organism>
<dbReference type="Gramene" id="Pp3c5_29200V3.1">
    <property type="protein sequence ID" value="Pp3c5_29200V3.1"/>
    <property type="gene ID" value="Pp3c5_29200"/>
</dbReference>
<dbReference type="InterPro" id="IPR011009">
    <property type="entry name" value="Kinase-like_dom_sf"/>
</dbReference>